<evidence type="ECO:0000256" key="3">
    <source>
        <dbReference type="SAM" id="Coils"/>
    </source>
</evidence>
<comment type="subcellular location">
    <subcellularLocation>
        <location evidence="1">Cell inner membrane</location>
        <topology evidence="1">Lipid-anchor</topology>
    </subcellularLocation>
</comment>
<feature type="compositionally biased region" description="Polar residues" evidence="4">
    <location>
        <begin position="414"/>
        <end position="425"/>
    </location>
</feature>
<dbReference type="RefSeq" id="WP_009501539.1">
    <property type="nucleotide sequence ID" value="NZ_ANIN01000002.1"/>
</dbReference>
<dbReference type="GO" id="GO:0005886">
    <property type="term" value="C:plasma membrane"/>
    <property type="evidence" value="ECO:0007669"/>
    <property type="project" value="UniProtKB-SubCell"/>
</dbReference>
<dbReference type="Pfam" id="PF25944">
    <property type="entry name" value="Beta-barrel_RND"/>
    <property type="match status" value="1"/>
</dbReference>
<dbReference type="Proteomes" id="UP000023795">
    <property type="component" value="Unassembled WGS sequence"/>
</dbReference>
<dbReference type="Pfam" id="PF25917">
    <property type="entry name" value="BSH_RND"/>
    <property type="match status" value="1"/>
</dbReference>
<evidence type="ECO:0000256" key="2">
    <source>
        <dbReference type="ARBA" id="ARBA00009477"/>
    </source>
</evidence>
<protein>
    <submittedName>
        <fullName evidence="10">RND membrane fusion protein AcrA</fullName>
    </submittedName>
</protein>
<dbReference type="FunFam" id="2.40.420.20:FF:000001">
    <property type="entry name" value="Efflux RND transporter periplasmic adaptor subunit"/>
    <property type="match status" value="1"/>
</dbReference>
<dbReference type="InterPro" id="IPR006143">
    <property type="entry name" value="RND_pump_MFP"/>
</dbReference>
<feature type="domain" description="Multidrug resistance protein MdtA-like alpha-helical hairpin" evidence="6">
    <location>
        <begin position="122"/>
        <end position="185"/>
    </location>
</feature>
<evidence type="ECO:0000313" key="10">
    <source>
        <dbReference type="EMBL" id="ELA08027.1"/>
    </source>
</evidence>
<dbReference type="Gene3D" id="2.40.50.100">
    <property type="match status" value="1"/>
</dbReference>
<feature type="domain" description="Multidrug resistance protein MdtA-like beta-barrel" evidence="8">
    <location>
        <begin position="239"/>
        <end position="327"/>
    </location>
</feature>
<feature type="region of interest" description="Disordered" evidence="4">
    <location>
        <begin position="401"/>
        <end position="448"/>
    </location>
</feature>
<evidence type="ECO:0000259" key="6">
    <source>
        <dbReference type="Pfam" id="PF25876"/>
    </source>
</evidence>
<dbReference type="InterPro" id="IPR058626">
    <property type="entry name" value="MdtA-like_b-barrel"/>
</dbReference>
<keyword evidence="11" id="KW-1185">Reference proteome</keyword>
<dbReference type="EMBL" id="ANIN01000002">
    <property type="protein sequence ID" value="ELA08027.1"/>
    <property type="molecule type" value="Genomic_DNA"/>
</dbReference>
<dbReference type="PANTHER" id="PTHR30158:SF3">
    <property type="entry name" value="MULTIDRUG EFFLUX PUMP SUBUNIT ACRA-RELATED"/>
    <property type="match status" value="1"/>
</dbReference>
<gene>
    <name evidence="10" type="ORF">MOMA_05686</name>
</gene>
<evidence type="ECO:0000259" key="9">
    <source>
        <dbReference type="Pfam" id="PF25967"/>
    </source>
</evidence>
<evidence type="ECO:0000313" key="11">
    <source>
        <dbReference type="Proteomes" id="UP000023795"/>
    </source>
</evidence>
<dbReference type="GO" id="GO:0022857">
    <property type="term" value="F:transmembrane transporter activity"/>
    <property type="evidence" value="ECO:0007669"/>
    <property type="project" value="InterPro"/>
</dbReference>
<keyword evidence="5" id="KW-0732">Signal</keyword>
<evidence type="ECO:0000256" key="4">
    <source>
        <dbReference type="SAM" id="MobiDB-lite"/>
    </source>
</evidence>
<dbReference type="Pfam" id="PF25967">
    <property type="entry name" value="RND-MFP_C"/>
    <property type="match status" value="1"/>
</dbReference>
<dbReference type="eggNOG" id="COG0845">
    <property type="taxonomic scope" value="Bacteria"/>
</dbReference>
<feature type="compositionally biased region" description="Low complexity" evidence="4">
    <location>
        <begin position="434"/>
        <end position="448"/>
    </location>
</feature>
<feature type="domain" description="Multidrug resistance protein MdtA-like C-terminal permuted SH3" evidence="9">
    <location>
        <begin position="332"/>
        <end position="391"/>
    </location>
</feature>
<accession>L2F4U0</accession>
<dbReference type="OrthoDB" id="9800613at2"/>
<dbReference type="PATRIC" id="fig|1230338.3.peg.1208"/>
<sequence>MKYPVLLMVALASSVMLVGCNQSDKAGDAVVAQQQMPQATVNVMPVEFQTIPLIKELSGKITPYQEALVLPQITGMIDKQLFREGSFVKQGQALYQINADNYASSLAGSKATYNQALASISTAQATLKTQQANLNLANQNLSRLQTLKDTNAISQQEYDIGVANVETARLAVESAQAQITAAKANATVAKQAINSNQLNHNRTRVTAPISGITSLNSANVGSLATTGQTQLTTISQLNPIYVDISQSVAELLALRQQFANGNVSQANRVSVRLKLPDGSIYPDVGQLHFEEAKVDSNTGTVNLRAVFNNDDYMLLPGMMVNARLTQGSINHALLLPQSAITRTPKGDSTVYIVDDQQKIQVRPVQIQGTYEGQWIITSGLKQGENVVITGGAKVKPDQLVKTLPYNPTPKKSMPTESMPTTSEPINNAKVAPKQAKTPTTQPASTQQP</sequence>
<feature type="chain" id="PRO_5003958215" evidence="5">
    <location>
        <begin position="19"/>
        <end position="448"/>
    </location>
</feature>
<evidence type="ECO:0000259" key="8">
    <source>
        <dbReference type="Pfam" id="PF25944"/>
    </source>
</evidence>
<dbReference type="PROSITE" id="PS51257">
    <property type="entry name" value="PROKAR_LIPOPROTEIN"/>
    <property type="match status" value="1"/>
</dbReference>
<comment type="caution">
    <text evidence="10">The sequence shown here is derived from an EMBL/GenBank/DDBJ whole genome shotgun (WGS) entry which is preliminary data.</text>
</comment>
<keyword evidence="3" id="KW-0175">Coiled coil</keyword>
<name>L2F4U0_9GAMM</name>
<evidence type="ECO:0000256" key="5">
    <source>
        <dbReference type="SAM" id="SignalP"/>
    </source>
</evidence>
<dbReference type="PANTHER" id="PTHR30158">
    <property type="entry name" value="ACRA/E-RELATED COMPONENT OF DRUG EFFLUX TRANSPORTER"/>
    <property type="match status" value="1"/>
</dbReference>
<dbReference type="SUPFAM" id="SSF111369">
    <property type="entry name" value="HlyD-like secretion proteins"/>
    <property type="match status" value="1"/>
</dbReference>
<evidence type="ECO:0000259" key="7">
    <source>
        <dbReference type="Pfam" id="PF25917"/>
    </source>
</evidence>
<dbReference type="GO" id="GO:0046677">
    <property type="term" value="P:response to antibiotic"/>
    <property type="evidence" value="ECO:0007669"/>
    <property type="project" value="TreeGrafter"/>
</dbReference>
<reference evidence="10 11" key="1">
    <citation type="journal article" date="2013" name="Genome Announc.">
        <title>Genome Sequence of Moraxella macacae 0408225, a Novel Bacterial Species Isolated from a Cynomolgus Macaque with Epistaxis.</title>
        <authorList>
            <person name="Ladner J.T."/>
            <person name="Whitehouse C.A."/>
            <person name="Koroleva G.I."/>
            <person name="Palacios G.F."/>
        </authorList>
    </citation>
    <scope>NUCLEOTIDE SEQUENCE [LARGE SCALE GENOMIC DNA]</scope>
    <source>
        <strain evidence="10 11">0408225</strain>
    </source>
</reference>
<dbReference type="Gene3D" id="1.10.287.470">
    <property type="entry name" value="Helix hairpin bin"/>
    <property type="match status" value="1"/>
</dbReference>
<feature type="signal peptide" evidence="5">
    <location>
        <begin position="1"/>
        <end position="18"/>
    </location>
</feature>
<dbReference type="Gene3D" id="2.40.30.170">
    <property type="match status" value="1"/>
</dbReference>
<dbReference type="Gene3D" id="2.40.420.20">
    <property type="match status" value="1"/>
</dbReference>
<dbReference type="AlphaFoldDB" id="L2F4U0"/>
<dbReference type="InterPro" id="IPR058627">
    <property type="entry name" value="MdtA-like_C"/>
</dbReference>
<dbReference type="NCBIfam" id="TIGR01730">
    <property type="entry name" value="RND_mfp"/>
    <property type="match status" value="1"/>
</dbReference>
<organism evidence="10 11">
    <name type="scientific">Moraxella macacae 0408225</name>
    <dbReference type="NCBI Taxonomy" id="1230338"/>
    <lineage>
        <taxon>Bacteria</taxon>
        <taxon>Pseudomonadati</taxon>
        <taxon>Pseudomonadota</taxon>
        <taxon>Gammaproteobacteria</taxon>
        <taxon>Moraxellales</taxon>
        <taxon>Moraxellaceae</taxon>
        <taxon>Moraxella</taxon>
    </lineage>
</organism>
<comment type="similarity">
    <text evidence="2">Belongs to the membrane fusion protein (MFP) (TC 8.A.1) family.</text>
</comment>
<evidence type="ECO:0000256" key="1">
    <source>
        <dbReference type="ARBA" id="ARBA00004519"/>
    </source>
</evidence>
<dbReference type="InterPro" id="IPR058624">
    <property type="entry name" value="MdtA-like_HH"/>
</dbReference>
<feature type="domain" description="Multidrug resistance protein MdtA-like barrel-sandwich hybrid" evidence="7">
    <location>
        <begin position="67"/>
        <end position="231"/>
    </location>
</feature>
<proteinExistence type="inferred from homology"/>
<dbReference type="InterPro" id="IPR058625">
    <property type="entry name" value="MdtA-like_BSH"/>
</dbReference>
<dbReference type="Pfam" id="PF25876">
    <property type="entry name" value="HH_MFP_RND"/>
    <property type="match status" value="1"/>
</dbReference>
<dbReference type="STRING" id="1230338.MOMA_05686"/>
<feature type="coiled-coil region" evidence="3">
    <location>
        <begin position="120"/>
        <end position="192"/>
    </location>
</feature>